<dbReference type="EC" id="6.3.2.2" evidence="5"/>
<dbReference type="OrthoDB" id="9780152at2"/>
<keyword evidence="1 5" id="KW-0436">Ligase</keyword>
<dbReference type="Pfam" id="PF04107">
    <property type="entry name" value="GCS2"/>
    <property type="match status" value="1"/>
</dbReference>
<keyword evidence="2 5" id="KW-0547">Nucleotide-binding</keyword>
<evidence type="ECO:0000256" key="4">
    <source>
        <dbReference type="ARBA" id="ARBA00048819"/>
    </source>
</evidence>
<dbReference type="InterPro" id="IPR014746">
    <property type="entry name" value="Gln_synth/guanido_kin_cat_dom"/>
</dbReference>
<evidence type="ECO:0000256" key="3">
    <source>
        <dbReference type="ARBA" id="ARBA00022840"/>
    </source>
</evidence>
<dbReference type="GO" id="GO:0005524">
    <property type="term" value="F:ATP binding"/>
    <property type="evidence" value="ECO:0007669"/>
    <property type="project" value="UniProtKB-UniRule"/>
</dbReference>
<dbReference type="PANTHER" id="PTHR34378">
    <property type="entry name" value="GLUTAMATE--CYSTEINE LIGASE, CHLOROPLASTIC"/>
    <property type="match status" value="1"/>
</dbReference>
<protein>
    <recommendedName>
        <fullName evidence="5">Glutamate--cysteine ligase</fullName>
        <ecNumber evidence="5">6.3.2.2</ecNumber>
    </recommendedName>
</protein>
<keyword evidence="7" id="KW-1185">Reference proteome</keyword>
<dbReference type="InterPro" id="IPR035434">
    <property type="entry name" value="GCL_bact_plant"/>
</dbReference>
<dbReference type="PANTHER" id="PTHR34378:SF1">
    <property type="entry name" value="GLUTAMATE--CYSTEINE LIGASE, CHLOROPLASTIC"/>
    <property type="match status" value="1"/>
</dbReference>
<name>A0A3E2THB6_9FIRM</name>
<dbReference type="RefSeq" id="WP_117522145.1">
    <property type="nucleotide sequence ID" value="NZ_QVEU01000008.1"/>
</dbReference>
<evidence type="ECO:0000256" key="1">
    <source>
        <dbReference type="ARBA" id="ARBA00022598"/>
    </source>
</evidence>
<dbReference type="SUPFAM" id="SSF55931">
    <property type="entry name" value="Glutamine synthetase/guanido kinase"/>
    <property type="match status" value="1"/>
</dbReference>
<dbReference type="InterPro" id="IPR006336">
    <property type="entry name" value="GCS2"/>
</dbReference>
<accession>A0A3E2THB6</accession>
<dbReference type="PIRSF" id="PIRSF017901">
    <property type="entry name" value="GCL"/>
    <property type="match status" value="1"/>
</dbReference>
<proteinExistence type="inferred from homology"/>
<dbReference type="GO" id="GO:0006750">
    <property type="term" value="P:glutathione biosynthetic process"/>
    <property type="evidence" value="ECO:0007669"/>
    <property type="project" value="UniProtKB-UniRule"/>
</dbReference>
<organism evidence="6 7">
    <name type="scientific">Anaerococcus nagyae</name>
    <dbReference type="NCBI Taxonomy" id="1755241"/>
    <lineage>
        <taxon>Bacteria</taxon>
        <taxon>Bacillati</taxon>
        <taxon>Bacillota</taxon>
        <taxon>Tissierellia</taxon>
        <taxon>Tissierellales</taxon>
        <taxon>Peptoniphilaceae</taxon>
        <taxon>Anaerococcus</taxon>
    </lineage>
</organism>
<keyword evidence="3 5" id="KW-0067">ATP-binding</keyword>
<evidence type="ECO:0000313" key="6">
    <source>
        <dbReference type="EMBL" id="RGB74891.1"/>
    </source>
</evidence>
<evidence type="ECO:0000256" key="2">
    <source>
        <dbReference type="ARBA" id="ARBA00022741"/>
    </source>
</evidence>
<gene>
    <name evidence="6" type="ORF">DXA39_07735</name>
</gene>
<dbReference type="Gene3D" id="3.30.590.20">
    <property type="match status" value="1"/>
</dbReference>
<comment type="similarity">
    <text evidence="5">Belongs to the glutamate--cysteine ligase type 2 family. EgtA subfamily.</text>
</comment>
<reference evidence="6 7" key="1">
    <citation type="submission" date="2018-08" db="EMBL/GenBank/DDBJ databases">
        <title>A genome reference for cultivated species of the human gut microbiota.</title>
        <authorList>
            <person name="Zou Y."/>
            <person name="Xue W."/>
            <person name="Luo G."/>
        </authorList>
    </citation>
    <scope>NUCLEOTIDE SEQUENCE [LARGE SCALE GENOMIC DNA]</scope>
    <source>
        <strain evidence="6 7">OF01-3</strain>
    </source>
</reference>
<dbReference type="EMBL" id="QVEU01000008">
    <property type="protein sequence ID" value="RGB74891.1"/>
    <property type="molecule type" value="Genomic_DNA"/>
</dbReference>
<dbReference type="GO" id="GO:0004357">
    <property type="term" value="F:glutamate-cysteine ligase activity"/>
    <property type="evidence" value="ECO:0007669"/>
    <property type="project" value="UniProtKB-UniRule"/>
</dbReference>
<dbReference type="AlphaFoldDB" id="A0A3E2THB6"/>
<sequence length="432" mass="51010">MTYDEKIQKIVDYIKSGEKSETNFKVGFEAEHFTVDKDSLNTARYKQKDGVSDLLEEVKELGYEPSYENGNIMGLRRDGNSISIEPAAQFELAFDAASSIDELFENYKQAMEDIIPIFEKENKLLLQVGYQPKEKIDDIEMIPKQRYKYMYDYFEEFGGALAHNMMKGSCSLQVAIDYKDEYDFRKKYFVANAISPFLYSIFDNAYIFEGKVYDKHNLRQTIWEQCDKDRTGIYSFSFDDDLSYETYAKKILKTPSIFIERDKKEVFTKDKTFEEVMDQDSSTDMIYHALSIVFPDVRVKKYIEVRMPDNIPYPYNFAAIALIKNIFYDEDVLDYVYEKFSDMTYESVQDLKKIATIQGIQALYKEKRIYEWMLDIIDKIEEDRKYIDPLIVLLEKQITPRDIYENLYKDSPQKAAYEFSVNKFIKDINGEN</sequence>
<evidence type="ECO:0000256" key="5">
    <source>
        <dbReference type="PIRNR" id="PIRNR017901"/>
    </source>
</evidence>
<comment type="caution">
    <text evidence="6">The sequence shown here is derived from an EMBL/GenBank/DDBJ whole genome shotgun (WGS) entry which is preliminary data.</text>
</comment>
<comment type="function">
    <text evidence="5">Catalyzes the synthesis of gamma-glutamylcysteine (gamma-GC).</text>
</comment>
<dbReference type="Proteomes" id="UP000261011">
    <property type="component" value="Unassembled WGS sequence"/>
</dbReference>
<evidence type="ECO:0000313" key="7">
    <source>
        <dbReference type="Proteomes" id="UP000261011"/>
    </source>
</evidence>
<comment type="catalytic activity">
    <reaction evidence="4 5">
        <text>L-cysteine + L-glutamate + ATP = gamma-L-glutamyl-L-cysteine + ADP + phosphate + H(+)</text>
        <dbReference type="Rhea" id="RHEA:13285"/>
        <dbReference type="ChEBI" id="CHEBI:15378"/>
        <dbReference type="ChEBI" id="CHEBI:29985"/>
        <dbReference type="ChEBI" id="CHEBI:30616"/>
        <dbReference type="ChEBI" id="CHEBI:35235"/>
        <dbReference type="ChEBI" id="CHEBI:43474"/>
        <dbReference type="ChEBI" id="CHEBI:58173"/>
        <dbReference type="ChEBI" id="CHEBI:456216"/>
        <dbReference type="EC" id="6.3.2.2"/>
    </reaction>
</comment>